<dbReference type="Pfam" id="PF14243">
    <property type="entry name" value="R2K_3"/>
    <property type="match status" value="1"/>
</dbReference>
<gene>
    <name evidence="2" type="ORF">INH39_12455</name>
</gene>
<protein>
    <submittedName>
        <fullName evidence="2">ATP-grasp domain-containing protein</fullName>
    </submittedName>
</protein>
<proteinExistence type="predicted"/>
<name>A0ABY4AC73_9BURK</name>
<organism evidence="2 3">
    <name type="scientific">Massilia violaceinigra</name>
    <dbReference type="NCBI Taxonomy" id="2045208"/>
    <lineage>
        <taxon>Bacteria</taxon>
        <taxon>Pseudomonadati</taxon>
        <taxon>Pseudomonadota</taxon>
        <taxon>Betaproteobacteria</taxon>
        <taxon>Burkholderiales</taxon>
        <taxon>Oxalobacteraceae</taxon>
        <taxon>Telluria group</taxon>
        <taxon>Massilia</taxon>
    </lineage>
</organism>
<feature type="domain" description="ATP-grasp" evidence="1">
    <location>
        <begin position="143"/>
        <end position="265"/>
    </location>
</feature>
<accession>A0ABY4AC73</accession>
<evidence type="ECO:0000313" key="3">
    <source>
        <dbReference type="Proteomes" id="UP000831532"/>
    </source>
</evidence>
<sequence>MTDIHPAPSVQLLFPCDPFNKRVADEAYGEEYDAARAAGFACSLFSFEDFESGQFKAQPALRAGVTVLYRGWMLAPDGYARLHQAIAGHDCAMLTSPAQYRHCHYLPEWYALCEEFTPETVIVARDADFAAAVEGRDWPAYFVKDYVKSLTTQRGSMAATPHEIAEVVGLIERYRGVVEGGVCIRKFEQLQADSEERYFVLRGQAFGRDGTVPALVHALARRIDSPFFSVDVVASSEGILRLIELGDGQVSDRKQWPVGRFMAMLSSKPA</sequence>
<keyword evidence="3" id="KW-1185">Reference proteome</keyword>
<evidence type="ECO:0000313" key="2">
    <source>
        <dbReference type="EMBL" id="UOD32389.1"/>
    </source>
</evidence>
<dbReference type="RefSeq" id="WP_243493435.1">
    <property type="nucleotide sequence ID" value="NZ_CP063361.1"/>
</dbReference>
<dbReference type="EMBL" id="CP063361">
    <property type="protein sequence ID" value="UOD32389.1"/>
    <property type="molecule type" value="Genomic_DNA"/>
</dbReference>
<dbReference type="InterPro" id="IPR025643">
    <property type="entry name" value="R2K_3"/>
</dbReference>
<evidence type="ECO:0000259" key="1">
    <source>
        <dbReference type="Pfam" id="PF14243"/>
    </source>
</evidence>
<dbReference type="Proteomes" id="UP000831532">
    <property type="component" value="Chromosome"/>
</dbReference>
<reference evidence="2 3" key="1">
    <citation type="submission" date="2020-10" db="EMBL/GenBank/DDBJ databases">
        <title>Genome analysis of Massilia species.</title>
        <authorList>
            <person name="Jung D.-H."/>
        </authorList>
    </citation>
    <scope>NUCLEOTIDE SEQUENCE [LARGE SCALE GENOMIC DNA]</scope>
    <source>
        <strain evidence="3">sipir</strain>
    </source>
</reference>